<dbReference type="PROSITE" id="PS00455">
    <property type="entry name" value="AMP_BINDING"/>
    <property type="match status" value="1"/>
</dbReference>
<dbReference type="Gene3D" id="3.40.50.12780">
    <property type="entry name" value="N-terminal domain of ligase-like"/>
    <property type="match status" value="1"/>
</dbReference>
<dbReference type="InterPro" id="IPR000873">
    <property type="entry name" value="AMP-dep_synth/lig_dom"/>
</dbReference>
<dbReference type="Gene3D" id="3.40.50.1820">
    <property type="entry name" value="alpha/beta hydrolase"/>
    <property type="match status" value="1"/>
</dbReference>
<organism evidence="4 5">
    <name type="scientific">Pedobacter lusitanus</name>
    <dbReference type="NCBI Taxonomy" id="1503925"/>
    <lineage>
        <taxon>Bacteria</taxon>
        <taxon>Pseudomonadati</taxon>
        <taxon>Bacteroidota</taxon>
        <taxon>Sphingobacteriia</taxon>
        <taxon>Sphingobacteriales</taxon>
        <taxon>Sphingobacteriaceae</taxon>
        <taxon>Pedobacter</taxon>
    </lineage>
</organism>
<dbReference type="FunFam" id="1.10.1200.10:FF:000016">
    <property type="entry name" value="Non-ribosomal peptide synthase"/>
    <property type="match status" value="1"/>
</dbReference>
<dbReference type="Pfam" id="PF00975">
    <property type="entry name" value="Thioesterase"/>
    <property type="match status" value="1"/>
</dbReference>
<comment type="caution">
    <text evidence="4">The sequence shown here is derived from an EMBL/GenBank/DDBJ whole genome shotgun (WGS) entry which is preliminary data.</text>
</comment>
<evidence type="ECO:0000256" key="1">
    <source>
        <dbReference type="ARBA" id="ARBA00022450"/>
    </source>
</evidence>
<dbReference type="Pfam" id="PF13193">
    <property type="entry name" value="AMP-binding_C"/>
    <property type="match status" value="1"/>
</dbReference>
<dbReference type="GO" id="GO:0072330">
    <property type="term" value="P:monocarboxylic acid biosynthetic process"/>
    <property type="evidence" value="ECO:0007669"/>
    <property type="project" value="UniProtKB-ARBA"/>
</dbReference>
<dbReference type="InterPro" id="IPR025110">
    <property type="entry name" value="AMP-bd_C"/>
</dbReference>
<dbReference type="InterPro" id="IPR020845">
    <property type="entry name" value="AMP-binding_CS"/>
</dbReference>
<dbReference type="STRING" id="1503925.TH53_01310"/>
<dbReference type="GO" id="GO:0044550">
    <property type="term" value="P:secondary metabolite biosynthetic process"/>
    <property type="evidence" value="ECO:0007669"/>
    <property type="project" value="TreeGrafter"/>
</dbReference>
<dbReference type="SUPFAM" id="SSF53474">
    <property type="entry name" value="alpha/beta-Hydrolases"/>
    <property type="match status" value="1"/>
</dbReference>
<dbReference type="InterPro" id="IPR010071">
    <property type="entry name" value="AA_adenyl_dom"/>
</dbReference>
<gene>
    <name evidence="4" type="ORF">TH53_01310</name>
</gene>
<dbReference type="Gene3D" id="1.10.1200.10">
    <property type="entry name" value="ACP-like"/>
    <property type="match status" value="1"/>
</dbReference>
<dbReference type="NCBIfam" id="TIGR01733">
    <property type="entry name" value="AA-adenyl-dom"/>
    <property type="match status" value="1"/>
</dbReference>
<dbReference type="Pfam" id="PF00501">
    <property type="entry name" value="AMP-binding"/>
    <property type="match status" value="1"/>
</dbReference>
<dbReference type="GO" id="GO:0003824">
    <property type="term" value="F:catalytic activity"/>
    <property type="evidence" value="ECO:0007669"/>
    <property type="project" value="InterPro"/>
</dbReference>
<evidence type="ECO:0000259" key="3">
    <source>
        <dbReference type="PROSITE" id="PS50075"/>
    </source>
</evidence>
<dbReference type="Gene3D" id="3.30.300.30">
    <property type="match status" value="1"/>
</dbReference>
<dbReference type="InterPro" id="IPR001242">
    <property type="entry name" value="Condensation_dom"/>
</dbReference>
<evidence type="ECO:0000313" key="4">
    <source>
        <dbReference type="EMBL" id="KIO78761.1"/>
    </source>
</evidence>
<dbReference type="RefSeq" id="WP_041877626.1">
    <property type="nucleotide sequence ID" value="NZ_CP157278.1"/>
</dbReference>
<proteinExistence type="predicted"/>
<dbReference type="GO" id="GO:0031177">
    <property type="term" value="F:phosphopantetheine binding"/>
    <property type="evidence" value="ECO:0007669"/>
    <property type="project" value="InterPro"/>
</dbReference>
<dbReference type="InterPro" id="IPR042099">
    <property type="entry name" value="ANL_N_sf"/>
</dbReference>
<dbReference type="CDD" id="cd19531">
    <property type="entry name" value="LCL_NRPS-like"/>
    <property type="match status" value="1"/>
</dbReference>
<keyword evidence="2" id="KW-0597">Phosphoprotein</keyword>
<feature type="domain" description="Carrier" evidence="3">
    <location>
        <begin position="1002"/>
        <end position="1077"/>
    </location>
</feature>
<dbReference type="EMBL" id="JXRA01000006">
    <property type="protein sequence ID" value="KIO78761.1"/>
    <property type="molecule type" value="Genomic_DNA"/>
</dbReference>
<reference evidence="4 5" key="1">
    <citation type="submission" date="2015-01" db="EMBL/GenBank/DDBJ databases">
        <title>Draft genome sequence of Pedobacter sp. NL19 isolated from sludge of an effluent treatment pond in an abandoned uranium mine.</title>
        <authorList>
            <person name="Santos T."/>
            <person name="Caetano T."/>
            <person name="Covas C."/>
            <person name="Cruz A."/>
            <person name="Mendo S."/>
        </authorList>
    </citation>
    <scope>NUCLEOTIDE SEQUENCE [LARGE SCALE GENOMIC DNA]</scope>
    <source>
        <strain evidence="4 5">NL19</strain>
    </source>
</reference>
<keyword evidence="1" id="KW-0596">Phosphopantetheine</keyword>
<dbReference type="SUPFAM" id="SSF56801">
    <property type="entry name" value="Acetyl-CoA synthetase-like"/>
    <property type="match status" value="1"/>
</dbReference>
<dbReference type="InterPro" id="IPR036736">
    <property type="entry name" value="ACP-like_sf"/>
</dbReference>
<dbReference type="Gene3D" id="3.30.559.30">
    <property type="entry name" value="Nonribosomal peptide synthetase, condensation domain"/>
    <property type="match status" value="1"/>
</dbReference>
<sequence length="1352" mass="151711">MIDSTKNIIYKQVDFDPFAGGEIIRTAPSTEPQIEIWTSCMLGGDDASRAYNESVSLRLKGNIRIDLLADTIKRVAERHEALRSAFSRDGSTILIFDQVKAEVSFADLSELNADHQEEEISAYVNGDAMFLFDLLNGPLFKTGLQKLSDQEYHFTFTGHHIICDGWSLGIILQDISKIYTALANGTRPVLEEATALTDFAFEQLEFSKGAERKINEQFWLKEYEQSIPVLDIPTDHERPQLRTFKSNRLDFKISQELIHALKKTGKAEGSSLVITFLAAFEVFLHFLSGQKDIVVGLPASGQAVTGHYNLVGHCVNFLPLRSYPNKNYSFREYLKIRKPAVLDAFDHQQITWGNLLKNLKIARDPSRIPLAPVVFNVDMGLDDGVNFEQLDYKLISNPRAFESFELFINASGSEDSFVLEWSYNTQLFEEQTIRQMMAGFENIIRFITTQPDHKLKELIQSDNACFLAEPVFKRSTTVSHIKTTDFSEEIAALKGITIQSLFEKAATIFKDQTAITFQDESISYSNLDIRADNLSRAILNRAPDQQIIGISTTRGINMIVAILAILKAGKAYLPLDPTYPEIRLSQIINDSNLQFCIAGAVENKFFQQLDLQTIDFDITYSLPVQTMSNQNPNGYVLYTSGSTGKPKGVYMTQLALVNLIQWQTANSTAGSGSITLQFAPLTFDVSFQEIFCTLCSGGQLILIDDVLRLNPDSLLDKIEVKQINRIYLPFVALQFLAETAASIGKFPRALKEVMTAGEQLKITPQIEQFFRAVPGCVLYNQYGPTECHVVTQLKLTGNPSRWPALPNIGIPVYNTVIYITDENLEIVSPGDTGELCIAGASLATGYLNKPELTDEKFVMLTLPDGKQVRTYRSGDLARILPDGNIEFLGRNDDQVKIRGYRIEIGEVEAVLNRIPGIAQVVVTAKEDHNGQKRLVAYLASSNGSQDTGYVRSEIQNRLPAFMIPSVFVWVMEFPRTSSGKIDKKLLPAPDHLHSGDLSKYTAPQTATENVIVKLWEELLNVKEIGTDDNFFELGGHSLIAIQFMIQIEKANGHGLPLATLFEYPTVRTLAKLLDGQNRPTTYTSLVPIKPGGSKTPIYIVHGGGYNVLNFSGIGLHVDQEQPVFGIQAQGLDGVEEPMDNMEDIARYYIESILAQNPHGPYALAGYSFGGYVVIEMARQLKELGHEIKMLGIFDTNAKNLDFHGNDFNVFKERVKKQLPKLWWIISSLFKNPKATINYQKHIITTRLKEVLGIKTITEEESGGIYEIMRRIDKKYDIAYQAYKLAPFDEKIHLFRATDNVYFVEDFKYLGWQKYAKKGVEVHDVPGDHKTMLLAPYDKEFARTLQSVLDSVS</sequence>
<dbReference type="InterPro" id="IPR045851">
    <property type="entry name" value="AMP-bd_C_sf"/>
</dbReference>
<dbReference type="GO" id="GO:0043041">
    <property type="term" value="P:amino acid activation for nonribosomal peptide biosynthetic process"/>
    <property type="evidence" value="ECO:0007669"/>
    <property type="project" value="TreeGrafter"/>
</dbReference>
<dbReference type="Gene3D" id="3.30.559.10">
    <property type="entry name" value="Chloramphenicol acetyltransferase-like domain"/>
    <property type="match status" value="1"/>
</dbReference>
<dbReference type="Pfam" id="PF00668">
    <property type="entry name" value="Condensation"/>
    <property type="match status" value="1"/>
</dbReference>
<dbReference type="InterPro" id="IPR001031">
    <property type="entry name" value="Thioesterase"/>
</dbReference>
<keyword evidence="5" id="KW-1185">Reference proteome</keyword>
<dbReference type="InterPro" id="IPR023213">
    <property type="entry name" value="CAT-like_dom_sf"/>
</dbReference>
<dbReference type="GO" id="GO:0005737">
    <property type="term" value="C:cytoplasm"/>
    <property type="evidence" value="ECO:0007669"/>
    <property type="project" value="TreeGrafter"/>
</dbReference>
<dbReference type="OrthoDB" id="4317020at2"/>
<dbReference type="InterPro" id="IPR009081">
    <property type="entry name" value="PP-bd_ACP"/>
</dbReference>
<dbReference type="PROSITE" id="PS50075">
    <property type="entry name" value="CARRIER"/>
    <property type="match status" value="1"/>
</dbReference>
<accession>A0A0D0GWF7</accession>
<dbReference type="InterPro" id="IPR029058">
    <property type="entry name" value="AB_hydrolase_fold"/>
</dbReference>
<dbReference type="Pfam" id="PF00550">
    <property type="entry name" value="PP-binding"/>
    <property type="match status" value="1"/>
</dbReference>
<protein>
    <recommendedName>
        <fullName evidence="3">Carrier domain-containing protein</fullName>
    </recommendedName>
</protein>
<dbReference type="Proteomes" id="UP000032049">
    <property type="component" value="Unassembled WGS sequence"/>
</dbReference>
<dbReference type="PANTHER" id="PTHR45527">
    <property type="entry name" value="NONRIBOSOMAL PEPTIDE SYNTHETASE"/>
    <property type="match status" value="1"/>
</dbReference>
<dbReference type="PANTHER" id="PTHR45527:SF1">
    <property type="entry name" value="FATTY ACID SYNTHASE"/>
    <property type="match status" value="1"/>
</dbReference>
<dbReference type="SUPFAM" id="SSF52777">
    <property type="entry name" value="CoA-dependent acyltransferases"/>
    <property type="match status" value="2"/>
</dbReference>
<name>A0A0D0GWF7_9SPHI</name>
<dbReference type="SMART" id="SM00823">
    <property type="entry name" value="PKS_PP"/>
    <property type="match status" value="1"/>
</dbReference>
<evidence type="ECO:0000256" key="2">
    <source>
        <dbReference type="ARBA" id="ARBA00022553"/>
    </source>
</evidence>
<dbReference type="FunFam" id="3.30.300.30:FF:000010">
    <property type="entry name" value="Enterobactin synthetase component F"/>
    <property type="match status" value="1"/>
</dbReference>
<dbReference type="SUPFAM" id="SSF47336">
    <property type="entry name" value="ACP-like"/>
    <property type="match status" value="1"/>
</dbReference>
<evidence type="ECO:0000313" key="5">
    <source>
        <dbReference type="Proteomes" id="UP000032049"/>
    </source>
</evidence>
<dbReference type="InterPro" id="IPR020806">
    <property type="entry name" value="PKS_PP-bd"/>
</dbReference>